<dbReference type="KEGG" id="csol:105368410"/>
<dbReference type="PANTHER" id="PTHR19960">
    <property type="entry name" value="TEKTIN"/>
    <property type="match status" value="1"/>
</dbReference>
<evidence type="ECO:0000256" key="3">
    <source>
        <dbReference type="RuleBase" id="RU367040"/>
    </source>
</evidence>
<evidence type="ECO:0000256" key="2">
    <source>
        <dbReference type="ARBA" id="ARBA00022490"/>
    </source>
</evidence>
<keyword evidence="5" id="KW-1185">Reference proteome</keyword>
<reference evidence="6" key="1">
    <citation type="submission" date="2025-08" db="UniProtKB">
        <authorList>
            <consortium name="RefSeq"/>
        </authorList>
    </citation>
    <scope>IDENTIFICATION</scope>
</reference>
<dbReference type="GO" id="GO:0060294">
    <property type="term" value="P:cilium movement involved in cell motility"/>
    <property type="evidence" value="ECO:0007669"/>
    <property type="project" value="UniProtKB-UniRule"/>
</dbReference>
<dbReference type="GO" id="GO:0060271">
    <property type="term" value="P:cilium assembly"/>
    <property type="evidence" value="ECO:0007669"/>
    <property type="project" value="UniProtKB-UniRule"/>
</dbReference>
<dbReference type="Proteomes" id="UP000695007">
    <property type="component" value="Unplaced"/>
</dbReference>
<evidence type="ECO:0000256" key="1">
    <source>
        <dbReference type="ARBA" id="ARBA00007209"/>
    </source>
</evidence>
<keyword evidence="3" id="KW-0969">Cilium</keyword>
<dbReference type="GO" id="GO:0005634">
    <property type="term" value="C:nucleus"/>
    <property type="evidence" value="ECO:0007669"/>
    <property type="project" value="TreeGrafter"/>
</dbReference>
<accession>A0AAJ7E2R7</accession>
<evidence type="ECO:0000256" key="4">
    <source>
        <dbReference type="SAM" id="Coils"/>
    </source>
</evidence>
<dbReference type="Pfam" id="PF03148">
    <property type="entry name" value="Tektin"/>
    <property type="match status" value="1"/>
</dbReference>
<dbReference type="RefSeq" id="XP_011505722.1">
    <property type="nucleotide sequence ID" value="XM_011507420.1"/>
</dbReference>
<keyword evidence="3" id="KW-0966">Cell projection</keyword>
<keyword evidence="4" id="KW-0175">Coiled coil</keyword>
<feature type="coiled-coil region" evidence="4">
    <location>
        <begin position="303"/>
        <end position="337"/>
    </location>
</feature>
<evidence type="ECO:0000313" key="6">
    <source>
        <dbReference type="RefSeq" id="XP_011505722.1"/>
    </source>
</evidence>
<dbReference type="GO" id="GO:0005930">
    <property type="term" value="C:axoneme"/>
    <property type="evidence" value="ECO:0007669"/>
    <property type="project" value="UniProtKB-SubCell"/>
</dbReference>
<dbReference type="InterPro" id="IPR000435">
    <property type="entry name" value="Tektins"/>
</dbReference>
<keyword evidence="2" id="KW-0963">Cytoplasm</keyword>
<sequence length="367" mass="43251">MALFTSKNYPWKLIAEDETIATFKVPSYPITSQSVIPCYVPDDMNTIPLKFPSIIMGFDRHPIHVARSALGIKYTAMKSVENQNYLTDQVSSILKSSQVIGKNLDNLIRLAKERMETCKKVKNKEKDDVYLKNLKLKIDKITLKFEEFILEHKEMQSCKRNLQSCIQNIGVPLHISAECLHHRETRCKNEKINDKVEKMLMKESVEFRQNQQYLEKYLQQCETNLIKGRKIQSELENIIKNIQWNLFTNLPTEEIEIIENINQIWNKTNKAFLENCIQLKTARDETSSYLEKVKNEIFHVETNLKYLKTNKESHNELQQAENQLESLLKVKNNLELEHWIKIETLFIDEQKCMSLRRCYPKSIITNY</sequence>
<comment type="similarity">
    <text evidence="1 3">Belongs to the tektin family.</text>
</comment>
<dbReference type="AlphaFoldDB" id="A0AAJ7E2R7"/>
<dbReference type="GeneID" id="105368410"/>
<protein>
    <recommendedName>
        <fullName evidence="3">Tektin</fullName>
    </recommendedName>
</protein>
<proteinExistence type="inferred from homology"/>
<comment type="subcellular location">
    <subcellularLocation>
        <location evidence="3">Cytoplasm</location>
        <location evidence="3">Cytoskeleton</location>
        <location evidence="3">Cilium axoneme</location>
    </subcellularLocation>
</comment>
<keyword evidence="3" id="KW-0282">Flagellum</keyword>
<organism evidence="5 6">
    <name type="scientific">Ceratosolen solmsi marchali</name>
    <dbReference type="NCBI Taxonomy" id="326594"/>
    <lineage>
        <taxon>Eukaryota</taxon>
        <taxon>Metazoa</taxon>
        <taxon>Ecdysozoa</taxon>
        <taxon>Arthropoda</taxon>
        <taxon>Hexapoda</taxon>
        <taxon>Insecta</taxon>
        <taxon>Pterygota</taxon>
        <taxon>Neoptera</taxon>
        <taxon>Endopterygota</taxon>
        <taxon>Hymenoptera</taxon>
        <taxon>Apocrita</taxon>
        <taxon>Proctotrupomorpha</taxon>
        <taxon>Chalcidoidea</taxon>
        <taxon>Agaonidae</taxon>
        <taxon>Agaoninae</taxon>
        <taxon>Ceratosolen</taxon>
    </lineage>
</organism>
<dbReference type="InterPro" id="IPR048256">
    <property type="entry name" value="Tektin-like"/>
</dbReference>
<evidence type="ECO:0000313" key="5">
    <source>
        <dbReference type="Proteomes" id="UP000695007"/>
    </source>
</evidence>
<gene>
    <name evidence="6" type="primary">LOC105368410</name>
</gene>
<name>A0AAJ7E2R7_9HYME</name>
<dbReference type="GO" id="GO:0015630">
    <property type="term" value="C:microtubule cytoskeleton"/>
    <property type="evidence" value="ECO:0007669"/>
    <property type="project" value="UniProtKB-UniRule"/>
</dbReference>
<dbReference type="PANTHER" id="PTHR19960:SF11">
    <property type="entry name" value="TEKTIN"/>
    <property type="match status" value="1"/>
</dbReference>